<sequence length="148" mass="16269">MDPHENQLPTVDENKNSIIGCSNSRIEKNDDKNSSDKDLVAEGLSTVEALVVVSENEDAASFQAENSTTVNHSESDTVVELPVIEDTNLQAENSTAEDHSESDTVIEPPFVEYGAPAIDIFPYCPIEFPESTPLLDQYVRELTSLLQQ</sequence>
<organism evidence="2 3">
    <name type="scientific">Dentiscutata erythropus</name>
    <dbReference type="NCBI Taxonomy" id="1348616"/>
    <lineage>
        <taxon>Eukaryota</taxon>
        <taxon>Fungi</taxon>
        <taxon>Fungi incertae sedis</taxon>
        <taxon>Mucoromycota</taxon>
        <taxon>Glomeromycotina</taxon>
        <taxon>Glomeromycetes</taxon>
        <taxon>Diversisporales</taxon>
        <taxon>Gigasporaceae</taxon>
        <taxon>Dentiscutata</taxon>
    </lineage>
</organism>
<dbReference type="Proteomes" id="UP000789405">
    <property type="component" value="Unassembled WGS sequence"/>
</dbReference>
<gene>
    <name evidence="2" type="ORF">DERYTH_LOCUS1317</name>
</gene>
<reference evidence="2" key="1">
    <citation type="submission" date="2021-06" db="EMBL/GenBank/DDBJ databases">
        <authorList>
            <person name="Kallberg Y."/>
            <person name="Tangrot J."/>
            <person name="Rosling A."/>
        </authorList>
    </citation>
    <scope>NUCLEOTIDE SEQUENCE</scope>
    <source>
        <strain evidence="2">MA453B</strain>
    </source>
</reference>
<feature type="compositionally biased region" description="Basic and acidic residues" evidence="1">
    <location>
        <begin position="25"/>
        <end position="39"/>
    </location>
</feature>
<dbReference type="OrthoDB" id="2413268at2759"/>
<accession>A0A9N8Z2R8</accession>
<keyword evidence="3" id="KW-1185">Reference proteome</keyword>
<name>A0A9N8Z2R8_9GLOM</name>
<dbReference type="AlphaFoldDB" id="A0A9N8Z2R8"/>
<comment type="caution">
    <text evidence="2">The sequence shown here is derived from an EMBL/GenBank/DDBJ whole genome shotgun (WGS) entry which is preliminary data.</text>
</comment>
<feature type="region of interest" description="Disordered" evidence="1">
    <location>
        <begin position="1"/>
        <end position="39"/>
    </location>
</feature>
<dbReference type="EMBL" id="CAJVPY010000359">
    <property type="protein sequence ID" value="CAG8467908.1"/>
    <property type="molecule type" value="Genomic_DNA"/>
</dbReference>
<evidence type="ECO:0000313" key="2">
    <source>
        <dbReference type="EMBL" id="CAG8467908.1"/>
    </source>
</evidence>
<evidence type="ECO:0000256" key="1">
    <source>
        <dbReference type="SAM" id="MobiDB-lite"/>
    </source>
</evidence>
<proteinExistence type="predicted"/>
<protein>
    <submittedName>
        <fullName evidence="2">27621_t:CDS:1</fullName>
    </submittedName>
</protein>
<evidence type="ECO:0000313" key="3">
    <source>
        <dbReference type="Proteomes" id="UP000789405"/>
    </source>
</evidence>